<feature type="non-terminal residue" evidence="2">
    <location>
        <position position="1031"/>
    </location>
</feature>
<dbReference type="Proteomes" id="UP000727407">
    <property type="component" value="Unassembled WGS sequence"/>
</dbReference>
<comment type="caution">
    <text evidence="2">The sequence shown here is derived from an EMBL/GenBank/DDBJ whole genome shotgun (WGS) entry which is preliminary data.</text>
</comment>
<protein>
    <submittedName>
        <fullName evidence="2">Dentin sialophosphoprotein-like</fullName>
    </submittedName>
</protein>
<organism evidence="2 3">
    <name type="scientific">Clarias magur</name>
    <name type="common">Asian catfish</name>
    <name type="synonym">Macropteronotus magur</name>
    <dbReference type="NCBI Taxonomy" id="1594786"/>
    <lineage>
        <taxon>Eukaryota</taxon>
        <taxon>Metazoa</taxon>
        <taxon>Chordata</taxon>
        <taxon>Craniata</taxon>
        <taxon>Vertebrata</taxon>
        <taxon>Euteleostomi</taxon>
        <taxon>Actinopterygii</taxon>
        <taxon>Neopterygii</taxon>
        <taxon>Teleostei</taxon>
        <taxon>Ostariophysi</taxon>
        <taxon>Siluriformes</taxon>
        <taxon>Clariidae</taxon>
        <taxon>Clarias</taxon>
    </lineage>
</organism>
<feature type="compositionally biased region" description="Polar residues" evidence="1">
    <location>
        <begin position="559"/>
        <end position="582"/>
    </location>
</feature>
<feature type="compositionally biased region" description="Acidic residues" evidence="1">
    <location>
        <begin position="547"/>
        <end position="556"/>
    </location>
</feature>
<feature type="region of interest" description="Disordered" evidence="1">
    <location>
        <begin position="238"/>
        <end position="314"/>
    </location>
</feature>
<feature type="region of interest" description="Disordered" evidence="1">
    <location>
        <begin position="915"/>
        <end position="936"/>
    </location>
</feature>
<feature type="compositionally biased region" description="Basic and acidic residues" evidence="1">
    <location>
        <begin position="189"/>
        <end position="202"/>
    </location>
</feature>
<feature type="compositionally biased region" description="Basic and acidic residues" evidence="1">
    <location>
        <begin position="960"/>
        <end position="1008"/>
    </location>
</feature>
<feature type="compositionally biased region" description="Basic and acidic residues" evidence="1">
    <location>
        <begin position="413"/>
        <end position="429"/>
    </location>
</feature>
<gene>
    <name evidence="2" type="ORF">DAT39_022559</name>
</gene>
<evidence type="ECO:0000313" key="3">
    <source>
        <dbReference type="Proteomes" id="UP000727407"/>
    </source>
</evidence>
<feature type="compositionally biased region" description="Low complexity" evidence="1">
    <location>
        <begin position="386"/>
        <end position="402"/>
    </location>
</feature>
<accession>A0A8J4T2E5</accession>
<sequence>MERMGWSHWEVTSRVIQYRGTSGNDIIITAPAGFGKPNKNGQSIVTVSLRDENTKVSVDVVSFIFSMSSEELSKAELGESGEGTQANGAGAGRNGEKNNSDKDGEVNEEGLDPTARPEVLNSDEELDKSEEETPNKGDDMSEGLKNRGSLPDTRDDAEELDPDHPNIFTPKITSDIPSLEENSNESDLGSEHQRTEIHDQPLRHLSGLRSAHTSSMMANGKVADPRIYMSPVVGQTVSTTSEPMLGPLHTDPALSSSLEEETDDECKNSVTDSTPSKTPRLNSGPGSMGKTEMVKNNGGPPTPSFSGSDFDPEYVNDEWQYDPRYYDPYNSHPGYDPYGAGYDPYGAGYDPYGAGYDPYRAGYDPYGAGYDPYQAGYDPYQAGYDPYQAGYDPYGAGYDPYQAGYDPYSKGYDPYRETESEDPRHDGEQKTTPAYSVEENGSRPTEISNNQENSHSEEQPQGTSISPSSTPVSLPEVVSTQTMPSEEPSNSSSIETSRETGPQPSKGPNDTNALSDPAESNSEEGTDTTAGALDKKKAATGSSSSEESAETTDSEQESQKLIDQPGNQETPDPTIKTSSHMSVVQVGHEIQEIHNEEGPQSQAPVDLMPAFSSEENDPLVNTVEHLMGLESNGGSNEEGTVAGMNPDSTPSVNTFSKNNQNEEYLSNESATDSPGISAHESVDLTTLSPALDSESVPTRDEDASSETSTPIPSANLHSTTQNNEGLDNSAEANANGNTAYDSEESQESQLLTPSTVFPIANGPGHVQHTDHSSDEENTQDGKSNQGMISQVSVETPAKILTTNLWTSFLQALNVPIANQSRLSVKKNVQRPQSSPDGGDAVSSPPSSTLLPQMFWRSPGRTHTPLQAPEEIFIPVAKQSLEVTTPNPNVPKMGTKTLKSVLTRPTEVPAVQNMIESMEPSRTRTPTPSTLTAPPSELTYTRVDTSRDVSLPVSDLELKRARIRPRSAENEENNDKVEKTTNNGEEKHNTATSGEAKKTTAKGETKAAAKEGMTGKRQNVKTEKAQSADFSF</sequence>
<name>A0A8J4T2E5_CLAMG</name>
<keyword evidence="3" id="KW-1185">Reference proteome</keyword>
<feature type="compositionally biased region" description="Low complexity" evidence="1">
    <location>
        <begin position="630"/>
        <end position="639"/>
    </location>
</feature>
<feature type="compositionally biased region" description="Low complexity" evidence="1">
    <location>
        <begin position="364"/>
        <end position="373"/>
    </location>
</feature>
<feature type="compositionally biased region" description="Low complexity" evidence="1">
    <location>
        <begin position="922"/>
        <end position="936"/>
    </location>
</feature>
<feature type="compositionally biased region" description="Low complexity" evidence="1">
    <location>
        <begin position="485"/>
        <end position="495"/>
    </location>
</feature>
<evidence type="ECO:0000313" key="2">
    <source>
        <dbReference type="EMBL" id="KAF5886239.1"/>
    </source>
</evidence>
<feature type="region of interest" description="Disordered" evidence="1">
    <location>
        <begin position="624"/>
        <end position="784"/>
    </location>
</feature>
<feature type="compositionally biased region" description="Acidic residues" evidence="1">
    <location>
        <begin position="121"/>
        <end position="130"/>
    </location>
</feature>
<feature type="region of interest" description="Disordered" evidence="1">
    <location>
        <begin position="364"/>
        <end position="582"/>
    </location>
</feature>
<feature type="compositionally biased region" description="Polar residues" evidence="1">
    <location>
        <begin position="268"/>
        <end position="285"/>
    </location>
</feature>
<reference evidence="2" key="1">
    <citation type="submission" date="2020-07" db="EMBL/GenBank/DDBJ databases">
        <title>Clarias magur genome sequencing, assembly and annotation.</title>
        <authorList>
            <person name="Kushwaha B."/>
            <person name="Kumar R."/>
            <person name="Das P."/>
            <person name="Joshi C.G."/>
            <person name="Kumar D."/>
            <person name="Nagpure N.S."/>
            <person name="Pandey M."/>
            <person name="Agarwal S."/>
            <person name="Srivastava S."/>
            <person name="Singh M."/>
            <person name="Sahoo L."/>
            <person name="Jayasankar P."/>
            <person name="Meher P.K."/>
            <person name="Koringa P.G."/>
            <person name="Iquebal M.A."/>
            <person name="Das S.P."/>
            <person name="Bit A."/>
            <person name="Patnaik S."/>
            <person name="Patel N."/>
            <person name="Shah T.M."/>
            <person name="Hinsu A."/>
            <person name="Jena J.K."/>
        </authorList>
    </citation>
    <scope>NUCLEOTIDE SEQUENCE</scope>
    <source>
        <strain evidence="2">CIFAMagur01</strain>
        <tissue evidence="2">Testis</tissue>
    </source>
</reference>
<feature type="region of interest" description="Disordered" evidence="1">
    <location>
        <begin position="75"/>
        <end position="203"/>
    </location>
</feature>
<dbReference type="EMBL" id="QNUK01001192">
    <property type="protein sequence ID" value="KAF5886239.1"/>
    <property type="molecule type" value="Genomic_DNA"/>
</dbReference>
<feature type="compositionally biased region" description="Polar residues" evidence="1">
    <location>
        <begin position="705"/>
        <end position="740"/>
    </location>
</feature>
<feature type="region of interest" description="Disordered" evidence="1">
    <location>
        <begin position="823"/>
        <end position="863"/>
    </location>
</feature>
<proteinExistence type="predicted"/>
<feature type="compositionally biased region" description="Polar residues" evidence="1">
    <location>
        <begin position="442"/>
        <end position="484"/>
    </location>
</feature>
<feature type="compositionally biased region" description="Basic and acidic residues" evidence="1">
    <location>
        <begin position="94"/>
        <end position="105"/>
    </location>
</feature>
<evidence type="ECO:0000256" key="1">
    <source>
        <dbReference type="SAM" id="MobiDB-lite"/>
    </source>
</evidence>
<feature type="compositionally biased region" description="Basic and acidic residues" evidence="1">
    <location>
        <begin position="131"/>
        <end position="145"/>
    </location>
</feature>
<dbReference type="OrthoDB" id="8944974at2759"/>
<feature type="compositionally biased region" description="Polar residues" evidence="1">
    <location>
        <begin position="500"/>
        <end position="520"/>
    </location>
</feature>
<feature type="region of interest" description="Disordered" evidence="1">
    <location>
        <begin position="960"/>
        <end position="1031"/>
    </location>
</feature>
<feature type="compositionally biased region" description="Polar residues" evidence="1">
    <location>
        <begin position="646"/>
        <end position="674"/>
    </location>
</feature>
<dbReference type="AlphaFoldDB" id="A0A8J4T2E5"/>